<evidence type="ECO:0000256" key="2">
    <source>
        <dbReference type="ARBA" id="ARBA00023125"/>
    </source>
</evidence>
<dbReference type="InterPro" id="IPR050649">
    <property type="entry name" value="Paired_Homeobox_TFs"/>
</dbReference>
<dbReference type="PROSITE" id="PS00027">
    <property type="entry name" value="HOMEOBOX_1"/>
    <property type="match status" value="1"/>
</dbReference>
<dbReference type="Proteomes" id="UP000663829">
    <property type="component" value="Unassembled WGS sequence"/>
</dbReference>
<dbReference type="Pfam" id="PF00046">
    <property type="entry name" value="Homeodomain"/>
    <property type="match status" value="1"/>
</dbReference>
<dbReference type="PROSITE" id="PS50071">
    <property type="entry name" value="HOMEOBOX_2"/>
    <property type="match status" value="1"/>
</dbReference>
<dbReference type="InterPro" id="IPR017970">
    <property type="entry name" value="Homeobox_CS"/>
</dbReference>
<dbReference type="SUPFAM" id="SSF46689">
    <property type="entry name" value="Homeodomain-like"/>
    <property type="match status" value="1"/>
</dbReference>
<evidence type="ECO:0000259" key="7">
    <source>
        <dbReference type="PROSITE" id="PS50071"/>
    </source>
</evidence>
<organism evidence="8 10">
    <name type="scientific">Didymodactylos carnosus</name>
    <dbReference type="NCBI Taxonomy" id="1234261"/>
    <lineage>
        <taxon>Eukaryota</taxon>
        <taxon>Metazoa</taxon>
        <taxon>Spiralia</taxon>
        <taxon>Gnathifera</taxon>
        <taxon>Rotifera</taxon>
        <taxon>Eurotatoria</taxon>
        <taxon>Bdelloidea</taxon>
        <taxon>Philodinida</taxon>
        <taxon>Philodinidae</taxon>
        <taxon>Didymodactylos</taxon>
    </lineage>
</organism>
<evidence type="ECO:0000256" key="4">
    <source>
        <dbReference type="ARBA" id="ARBA00023242"/>
    </source>
</evidence>
<dbReference type="SMART" id="SM00389">
    <property type="entry name" value="HOX"/>
    <property type="match status" value="1"/>
</dbReference>
<feature type="DNA-binding region" description="Homeobox" evidence="5">
    <location>
        <begin position="177"/>
        <end position="236"/>
    </location>
</feature>
<proteinExistence type="predicted"/>
<reference evidence="8" key="1">
    <citation type="submission" date="2021-02" db="EMBL/GenBank/DDBJ databases">
        <authorList>
            <person name="Nowell W R."/>
        </authorList>
    </citation>
    <scope>NUCLEOTIDE SEQUENCE</scope>
</reference>
<dbReference type="PANTHER" id="PTHR24329:SF543">
    <property type="entry name" value="FI01017P-RELATED"/>
    <property type="match status" value="1"/>
</dbReference>
<dbReference type="InterPro" id="IPR001356">
    <property type="entry name" value="HD"/>
</dbReference>
<dbReference type="EMBL" id="CAJOBC010005343">
    <property type="protein sequence ID" value="CAF3860650.1"/>
    <property type="molecule type" value="Genomic_DNA"/>
</dbReference>
<evidence type="ECO:0000256" key="1">
    <source>
        <dbReference type="ARBA" id="ARBA00004123"/>
    </source>
</evidence>
<protein>
    <recommendedName>
        <fullName evidence="7">Homeobox domain-containing protein</fullName>
    </recommendedName>
</protein>
<dbReference type="OrthoDB" id="6159439at2759"/>
<gene>
    <name evidence="8" type="ORF">GPM918_LOCUS18473</name>
    <name evidence="9" type="ORF">SRO942_LOCUS18470</name>
</gene>
<dbReference type="AlphaFoldDB" id="A0A814NMT0"/>
<comment type="subcellular location">
    <subcellularLocation>
        <location evidence="1 5 6">Nucleus</location>
    </subcellularLocation>
</comment>
<dbReference type="InterPro" id="IPR009057">
    <property type="entry name" value="Homeodomain-like_sf"/>
</dbReference>
<dbReference type="EMBL" id="CAJNOQ010005343">
    <property type="protein sequence ID" value="CAF1095289.1"/>
    <property type="molecule type" value="Genomic_DNA"/>
</dbReference>
<feature type="domain" description="Homeobox" evidence="7">
    <location>
        <begin position="175"/>
        <end position="235"/>
    </location>
</feature>
<comment type="caution">
    <text evidence="8">The sequence shown here is derived from an EMBL/GenBank/DDBJ whole genome shotgun (WGS) entry which is preliminary data.</text>
</comment>
<name>A0A814NMT0_9BILA</name>
<evidence type="ECO:0000313" key="10">
    <source>
        <dbReference type="Proteomes" id="UP000663829"/>
    </source>
</evidence>
<evidence type="ECO:0000256" key="6">
    <source>
        <dbReference type="RuleBase" id="RU000682"/>
    </source>
</evidence>
<keyword evidence="2 5" id="KW-0238">DNA-binding</keyword>
<keyword evidence="10" id="KW-1185">Reference proteome</keyword>
<dbReference type="Gene3D" id="1.10.10.60">
    <property type="entry name" value="Homeodomain-like"/>
    <property type="match status" value="1"/>
</dbReference>
<evidence type="ECO:0000313" key="8">
    <source>
        <dbReference type="EMBL" id="CAF1095289.1"/>
    </source>
</evidence>
<dbReference type="GO" id="GO:0000981">
    <property type="term" value="F:DNA-binding transcription factor activity, RNA polymerase II-specific"/>
    <property type="evidence" value="ECO:0007669"/>
    <property type="project" value="InterPro"/>
</dbReference>
<keyword evidence="4 5" id="KW-0539">Nucleus</keyword>
<dbReference type="GO" id="GO:0005634">
    <property type="term" value="C:nucleus"/>
    <property type="evidence" value="ECO:0007669"/>
    <property type="project" value="UniProtKB-SubCell"/>
</dbReference>
<sequence length="251" mass="28575">MESQSDCFDPHFSTNPCYLSSSSSSGYQTSMNSSNSSSFNYPYISSNPYLSSTPTSSHFNNSFPTSPVICMYDNSTNIYSSNLVIESPSCNYPQNLSISRSFSPCPRSYPSYYTSPSSPSLSPSTTPNPIVFPSSNVIQLPDYFAPPYPLLTSTSSYSDDIPDHSVLSQLIPPTGRRRRQRTNYSKEQIRELEKVFQTRQYPDVNDREDLSKRLDISESRIQVWFKNRRSRSRMTRCTEGKRNIDQNDTHN</sequence>
<keyword evidence="3 5" id="KW-0371">Homeobox</keyword>
<evidence type="ECO:0000313" key="9">
    <source>
        <dbReference type="EMBL" id="CAF3860650.1"/>
    </source>
</evidence>
<dbReference type="PANTHER" id="PTHR24329">
    <property type="entry name" value="HOMEOBOX PROTEIN ARISTALESS"/>
    <property type="match status" value="1"/>
</dbReference>
<dbReference type="Proteomes" id="UP000681722">
    <property type="component" value="Unassembled WGS sequence"/>
</dbReference>
<evidence type="ECO:0000256" key="5">
    <source>
        <dbReference type="PROSITE-ProRule" id="PRU00108"/>
    </source>
</evidence>
<accession>A0A814NMT0</accession>
<dbReference type="GO" id="GO:0000977">
    <property type="term" value="F:RNA polymerase II transcription regulatory region sequence-specific DNA binding"/>
    <property type="evidence" value="ECO:0007669"/>
    <property type="project" value="TreeGrafter"/>
</dbReference>
<dbReference type="CDD" id="cd00086">
    <property type="entry name" value="homeodomain"/>
    <property type="match status" value="1"/>
</dbReference>
<evidence type="ECO:0000256" key="3">
    <source>
        <dbReference type="ARBA" id="ARBA00023155"/>
    </source>
</evidence>